<dbReference type="GO" id="GO:0008955">
    <property type="term" value="F:peptidoglycan glycosyltransferase activity"/>
    <property type="evidence" value="ECO:0007669"/>
    <property type="project" value="UniProtKB-EC"/>
</dbReference>
<evidence type="ECO:0000256" key="1">
    <source>
        <dbReference type="ARBA" id="ARBA00004236"/>
    </source>
</evidence>
<evidence type="ECO:0000313" key="13">
    <source>
        <dbReference type="EMBL" id="SEH63125.1"/>
    </source>
</evidence>
<reference evidence="14" key="1">
    <citation type="submission" date="2016-06" db="EMBL/GenBank/DDBJ databases">
        <authorList>
            <person name="Petersen J."/>
            <person name="Sayavedra L."/>
        </authorList>
    </citation>
    <scope>NUCLEOTIDE SEQUENCE [LARGE SCALE GENOMIC DNA]</scope>
    <source>
        <strain evidence="14">BazSymA</strain>
    </source>
</reference>
<organism evidence="13 14">
    <name type="scientific">Bathymodiolus azoricus thioautotrophic gill symbiont</name>
    <dbReference type="NCBI Taxonomy" id="235205"/>
    <lineage>
        <taxon>Bacteria</taxon>
        <taxon>Pseudomonadati</taxon>
        <taxon>Pseudomonadota</taxon>
        <taxon>Gammaproteobacteria</taxon>
        <taxon>sulfur-oxidizing symbionts</taxon>
    </lineage>
</organism>
<dbReference type="GO" id="GO:0009252">
    <property type="term" value="P:peptidoglycan biosynthetic process"/>
    <property type="evidence" value="ECO:0007669"/>
    <property type="project" value="UniProtKB-KW"/>
</dbReference>
<evidence type="ECO:0000256" key="4">
    <source>
        <dbReference type="ARBA" id="ARBA00022676"/>
    </source>
</evidence>
<name>A0A1H6JT69_9GAMM</name>
<feature type="domain" description="Glycosyl transferase family 51" evidence="12">
    <location>
        <begin position="44"/>
        <end position="208"/>
    </location>
</feature>
<dbReference type="InterPro" id="IPR050396">
    <property type="entry name" value="Glycosyltr_51/Transpeptidase"/>
</dbReference>
<comment type="subcellular location">
    <subcellularLocation>
        <location evidence="1">Cell membrane</location>
    </subcellularLocation>
</comment>
<dbReference type="PANTHER" id="PTHR32282:SF11">
    <property type="entry name" value="PENICILLIN-BINDING PROTEIN 1B"/>
    <property type="match status" value="1"/>
</dbReference>
<accession>A0A1H6JT69</accession>
<sequence length="218" mass="25839">MKFRVTKWLKRLALLSIVVFAVYLNYLHSVVKDEFSKPLDLTNSQLSLETYPKSLVNMLLIMEDQSFFNHSGVDFMEIARVLRDNWFYERPMRGASTLSQQMIKNSLLTRDKTFERKFKEALMALLLEFSFDKKDILTRYMNSVYLGQYGRFEVHGFQRAARFYFDKEIGKLSLEGLATLVALIKGPSYYHPTRHPDRLLKRRNLVLRVYHKHQKVVK</sequence>
<comment type="catalytic activity">
    <reaction evidence="11">
        <text>[GlcNAc-(1-&gt;4)-Mur2Ac(oyl-L-Ala-gamma-D-Glu-L-Lys-D-Ala-D-Ala)](n)-di-trans,octa-cis-undecaprenyl diphosphate + beta-D-GlcNAc-(1-&gt;4)-Mur2Ac(oyl-L-Ala-gamma-D-Glu-L-Lys-D-Ala-D-Ala)-di-trans,octa-cis-undecaprenyl diphosphate = [GlcNAc-(1-&gt;4)-Mur2Ac(oyl-L-Ala-gamma-D-Glu-L-Lys-D-Ala-D-Ala)](n+1)-di-trans,octa-cis-undecaprenyl diphosphate + di-trans,octa-cis-undecaprenyl diphosphate + H(+)</text>
        <dbReference type="Rhea" id="RHEA:23708"/>
        <dbReference type="Rhea" id="RHEA-COMP:9602"/>
        <dbReference type="Rhea" id="RHEA-COMP:9603"/>
        <dbReference type="ChEBI" id="CHEBI:15378"/>
        <dbReference type="ChEBI" id="CHEBI:58405"/>
        <dbReference type="ChEBI" id="CHEBI:60033"/>
        <dbReference type="ChEBI" id="CHEBI:78435"/>
        <dbReference type="EC" id="2.4.99.28"/>
    </reaction>
</comment>
<evidence type="ECO:0000256" key="11">
    <source>
        <dbReference type="ARBA" id="ARBA00049902"/>
    </source>
</evidence>
<dbReference type="GO" id="GO:0009002">
    <property type="term" value="F:serine-type D-Ala-D-Ala carboxypeptidase activity"/>
    <property type="evidence" value="ECO:0007669"/>
    <property type="project" value="UniProtKB-EC"/>
</dbReference>
<keyword evidence="9" id="KW-0961">Cell wall biogenesis/degradation</keyword>
<keyword evidence="4" id="KW-0328">Glycosyltransferase</keyword>
<evidence type="ECO:0000256" key="6">
    <source>
        <dbReference type="ARBA" id="ARBA00022960"/>
    </source>
</evidence>
<evidence type="ECO:0000256" key="8">
    <source>
        <dbReference type="ARBA" id="ARBA00023136"/>
    </source>
</evidence>
<comment type="catalytic activity">
    <reaction evidence="10">
        <text>Preferential cleavage: (Ac)2-L-Lys-D-Ala-|-D-Ala. Also transpeptidation of peptidyl-alanyl moieties that are N-acyl substituents of D-alanine.</text>
        <dbReference type="EC" id="3.4.16.4"/>
    </reaction>
</comment>
<dbReference type="GO" id="GO:0030288">
    <property type="term" value="C:outer membrane-bounded periplasmic space"/>
    <property type="evidence" value="ECO:0007669"/>
    <property type="project" value="TreeGrafter"/>
</dbReference>
<dbReference type="GO" id="GO:0008360">
    <property type="term" value="P:regulation of cell shape"/>
    <property type="evidence" value="ECO:0007669"/>
    <property type="project" value="UniProtKB-KW"/>
</dbReference>
<dbReference type="Gene3D" id="1.10.3810.10">
    <property type="entry name" value="Biosynthetic peptidoglycan transglycosylase-like"/>
    <property type="match status" value="1"/>
</dbReference>
<protein>
    <submittedName>
        <fullName evidence="13">Penicillin-binding protein 1B</fullName>
    </submittedName>
</protein>
<dbReference type="PANTHER" id="PTHR32282">
    <property type="entry name" value="BINDING PROTEIN TRANSPEPTIDASE, PUTATIVE-RELATED"/>
    <property type="match status" value="1"/>
</dbReference>
<keyword evidence="6" id="KW-0133">Cell shape</keyword>
<evidence type="ECO:0000313" key="14">
    <source>
        <dbReference type="Proteomes" id="UP000198988"/>
    </source>
</evidence>
<keyword evidence="8" id="KW-0472">Membrane</keyword>
<dbReference type="Proteomes" id="UP000198988">
    <property type="component" value="Unassembled WGS sequence"/>
</dbReference>
<dbReference type="GO" id="GO:0005886">
    <property type="term" value="C:plasma membrane"/>
    <property type="evidence" value="ECO:0007669"/>
    <property type="project" value="UniProtKB-SubCell"/>
</dbReference>
<dbReference type="InterPro" id="IPR023346">
    <property type="entry name" value="Lysozyme-like_dom_sf"/>
</dbReference>
<evidence type="ECO:0000256" key="7">
    <source>
        <dbReference type="ARBA" id="ARBA00022984"/>
    </source>
</evidence>
<gene>
    <name evidence="13" type="ORF">BAZSYMA_ACONTIG03950_0</name>
</gene>
<dbReference type="SUPFAM" id="SSF53955">
    <property type="entry name" value="Lysozyme-like"/>
    <property type="match status" value="1"/>
</dbReference>
<evidence type="ECO:0000256" key="9">
    <source>
        <dbReference type="ARBA" id="ARBA00023316"/>
    </source>
</evidence>
<evidence type="ECO:0000256" key="2">
    <source>
        <dbReference type="ARBA" id="ARBA00004752"/>
    </source>
</evidence>
<comment type="pathway">
    <text evidence="2">Cell wall biogenesis; peptidoglycan biosynthesis.</text>
</comment>
<dbReference type="InterPro" id="IPR036950">
    <property type="entry name" value="PBP_transglycosylase"/>
</dbReference>
<evidence type="ECO:0000256" key="5">
    <source>
        <dbReference type="ARBA" id="ARBA00022679"/>
    </source>
</evidence>
<evidence type="ECO:0000259" key="12">
    <source>
        <dbReference type="Pfam" id="PF00912"/>
    </source>
</evidence>
<keyword evidence="7" id="KW-0573">Peptidoglycan synthesis</keyword>
<dbReference type="InterPro" id="IPR001264">
    <property type="entry name" value="Glyco_trans_51"/>
</dbReference>
<evidence type="ECO:0000256" key="10">
    <source>
        <dbReference type="ARBA" id="ARBA00034000"/>
    </source>
</evidence>
<dbReference type="EMBL" id="CDSC02000062">
    <property type="protein sequence ID" value="SEH63125.1"/>
    <property type="molecule type" value="Genomic_DNA"/>
</dbReference>
<dbReference type="GO" id="GO:0071555">
    <property type="term" value="P:cell wall organization"/>
    <property type="evidence" value="ECO:0007669"/>
    <property type="project" value="UniProtKB-KW"/>
</dbReference>
<keyword evidence="5" id="KW-0808">Transferase</keyword>
<proteinExistence type="predicted"/>
<evidence type="ECO:0000256" key="3">
    <source>
        <dbReference type="ARBA" id="ARBA00022475"/>
    </source>
</evidence>
<dbReference type="AlphaFoldDB" id="A0A1H6JT69"/>
<keyword evidence="3" id="KW-1003">Cell membrane</keyword>
<dbReference type="Pfam" id="PF00912">
    <property type="entry name" value="Transgly"/>
    <property type="match status" value="1"/>
</dbReference>
<dbReference type="OrthoDB" id="9766909at2"/>
<dbReference type="RefSeq" id="WP_090714723.1">
    <property type="nucleotide sequence ID" value="NZ_CAESAP020000397.1"/>
</dbReference>